<keyword evidence="1" id="KW-0812">Transmembrane</keyword>
<keyword evidence="2" id="KW-1185">Reference proteome</keyword>
<keyword evidence="1" id="KW-0472">Membrane</keyword>
<evidence type="ECO:0000313" key="2">
    <source>
        <dbReference type="Proteomes" id="UP000887569"/>
    </source>
</evidence>
<sequence length="110" mass="12838">MQWGILATFHKIEDKSTTIFVHRMHFGGEGNAEEEGAGWTDKVLRFRYSPLTINETCLHLQYNYNKKRFRNEIILFPGDAFHMLLMCRFGAFFACLLSLNSFKCNTFSLC</sequence>
<evidence type="ECO:0000256" key="1">
    <source>
        <dbReference type="SAM" id="Phobius"/>
    </source>
</evidence>
<accession>A0A915B188</accession>
<dbReference type="Proteomes" id="UP000887569">
    <property type="component" value="Unplaced"/>
</dbReference>
<organism evidence="2 3">
    <name type="scientific">Parascaris univalens</name>
    <name type="common">Nematode worm</name>
    <dbReference type="NCBI Taxonomy" id="6257"/>
    <lineage>
        <taxon>Eukaryota</taxon>
        <taxon>Metazoa</taxon>
        <taxon>Ecdysozoa</taxon>
        <taxon>Nematoda</taxon>
        <taxon>Chromadorea</taxon>
        <taxon>Rhabditida</taxon>
        <taxon>Spirurina</taxon>
        <taxon>Ascaridomorpha</taxon>
        <taxon>Ascaridoidea</taxon>
        <taxon>Ascarididae</taxon>
        <taxon>Parascaris</taxon>
    </lineage>
</organism>
<name>A0A915B188_PARUN</name>
<dbReference type="WBParaSite" id="PgR022X_g127_t01">
    <property type="protein sequence ID" value="PgR022X_g127_t01"/>
    <property type="gene ID" value="PgR022X_g127"/>
</dbReference>
<evidence type="ECO:0000313" key="3">
    <source>
        <dbReference type="WBParaSite" id="PgR022X_g127_t01"/>
    </source>
</evidence>
<proteinExistence type="predicted"/>
<feature type="transmembrane region" description="Helical" evidence="1">
    <location>
        <begin position="73"/>
        <end position="99"/>
    </location>
</feature>
<reference evidence="3" key="1">
    <citation type="submission" date="2022-11" db="UniProtKB">
        <authorList>
            <consortium name="WormBaseParasite"/>
        </authorList>
    </citation>
    <scope>IDENTIFICATION</scope>
</reference>
<keyword evidence="1" id="KW-1133">Transmembrane helix</keyword>
<dbReference type="AlphaFoldDB" id="A0A915B188"/>
<protein>
    <submittedName>
        <fullName evidence="3">Galectin</fullName>
    </submittedName>
</protein>